<dbReference type="PROSITE" id="PS00028">
    <property type="entry name" value="ZINC_FINGER_C2H2_1"/>
    <property type="match status" value="1"/>
</dbReference>
<dbReference type="PANTHER" id="PTHR33936">
    <property type="entry name" value="PROTEIN CBG17840"/>
    <property type="match status" value="1"/>
</dbReference>
<proteinExistence type="predicted"/>
<dbReference type="AlphaFoldDB" id="A0AA36GJ28"/>
<comment type="caution">
    <text evidence="3">The sequence shown here is derived from an EMBL/GenBank/DDBJ whole genome shotgun (WGS) entry which is preliminary data.</text>
</comment>
<keyword evidence="4" id="KW-1185">Reference proteome</keyword>
<dbReference type="InterPro" id="IPR013087">
    <property type="entry name" value="Znf_C2H2_type"/>
</dbReference>
<evidence type="ECO:0000313" key="3">
    <source>
        <dbReference type="EMBL" id="CAJ0591051.1"/>
    </source>
</evidence>
<gene>
    <name evidence="3" type="ORF">CYNAS_LOCUS3034</name>
</gene>
<accession>A0AA36GJ28</accession>
<feature type="domain" description="C2H2-type" evidence="2">
    <location>
        <begin position="86"/>
        <end position="108"/>
    </location>
</feature>
<sequence>MAAHQLEDIGAFEEVDVGHYLVNVKNEPDPTPPRRHPTAGIRSRCPYGCGKMIALRTIDYHRTNGCRPGQSKDETFGDTSKKRYYCCGVCFMEFVTRTAFHEHLSIEHDVHPEINELVFDNIDDFKRFVRWLELKGGAHFRHKSGSKRRQRGRGIFMACNRSGFVNSNSATGSERDRVGPYRMGHTCTAYIHGTQHADGRVSIEMCGDHYGHDVRMRLPPIIKSIIAQKQMEGESSADIIAYLRQHFLPYAADNIYAQRACLVDHEELRTISVTATKKWEAEGIPTTCEIWEEELLDLVGIVREGVPRVRELHEKTTEEIAIEENWPKPQVFTAKVRLKTGEFVPVDSLSDAERMGREVQYQEEPKLSPESFLDDSEPPAKKAMPTDAVRQIVESPEEYIDVDGVVEVPTTSSGTRENVQRRNYVPKGTTMSKEEVLQKLLYEIDLLRDHVINSASSVSAISLHYLLLRVKALRPVVEQPTSSQYRQSTAKYREGRLGNGLSGVCHTNGDQGTTGIYDVMSDDEDIVLSSGAPLHFNDFIWR</sequence>
<evidence type="ECO:0000313" key="4">
    <source>
        <dbReference type="Proteomes" id="UP001176961"/>
    </source>
</evidence>
<dbReference type="EMBL" id="CATQJL010000001">
    <property type="protein sequence ID" value="CAJ0591051.1"/>
    <property type="molecule type" value="Genomic_DNA"/>
</dbReference>
<name>A0AA36GJ28_CYLNA</name>
<dbReference type="PANTHER" id="PTHR33936:SF3">
    <property type="entry name" value="C2H2-TYPE DOMAIN-CONTAINING PROTEIN"/>
    <property type="match status" value="1"/>
</dbReference>
<feature type="region of interest" description="Disordered" evidence="1">
    <location>
        <begin position="358"/>
        <end position="386"/>
    </location>
</feature>
<dbReference type="Proteomes" id="UP001176961">
    <property type="component" value="Unassembled WGS sequence"/>
</dbReference>
<evidence type="ECO:0000259" key="2">
    <source>
        <dbReference type="PROSITE" id="PS00028"/>
    </source>
</evidence>
<protein>
    <recommendedName>
        <fullName evidence="2">C2H2-type domain-containing protein</fullName>
    </recommendedName>
</protein>
<evidence type="ECO:0000256" key="1">
    <source>
        <dbReference type="SAM" id="MobiDB-lite"/>
    </source>
</evidence>
<organism evidence="3 4">
    <name type="scientific">Cylicocyclus nassatus</name>
    <name type="common">Nematode worm</name>
    <dbReference type="NCBI Taxonomy" id="53992"/>
    <lineage>
        <taxon>Eukaryota</taxon>
        <taxon>Metazoa</taxon>
        <taxon>Ecdysozoa</taxon>
        <taxon>Nematoda</taxon>
        <taxon>Chromadorea</taxon>
        <taxon>Rhabditida</taxon>
        <taxon>Rhabditina</taxon>
        <taxon>Rhabditomorpha</taxon>
        <taxon>Strongyloidea</taxon>
        <taxon>Strongylidae</taxon>
        <taxon>Cylicocyclus</taxon>
    </lineage>
</organism>
<reference evidence="3" key="1">
    <citation type="submission" date="2023-07" db="EMBL/GenBank/DDBJ databases">
        <authorList>
            <consortium name="CYATHOMIX"/>
        </authorList>
    </citation>
    <scope>NUCLEOTIDE SEQUENCE</scope>
    <source>
        <strain evidence="3">N/A</strain>
    </source>
</reference>
<dbReference type="InterPro" id="IPR052797">
    <property type="entry name" value="RegFact_GeneExpr_CellDeath"/>
</dbReference>